<dbReference type="PANTHER" id="PTHR34109:SF1">
    <property type="entry name" value="VOC DOMAIN-CONTAINING PROTEIN"/>
    <property type="match status" value="1"/>
</dbReference>
<evidence type="ECO:0000259" key="1">
    <source>
        <dbReference type="PROSITE" id="PS51819"/>
    </source>
</evidence>
<organism evidence="2 3">
    <name type="scientific">Amycolatopsis echigonensis</name>
    <dbReference type="NCBI Taxonomy" id="2576905"/>
    <lineage>
        <taxon>Bacteria</taxon>
        <taxon>Bacillati</taxon>
        <taxon>Actinomycetota</taxon>
        <taxon>Actinomycetes</taxon>
        <taxon>Pseudonocardiales</taxon>
        <taxon>Pseudonocardiaceae</taxon>
        <taxon>Amycolatopsis</taxon>
    </lineage>
</organism>
<keyword evidence="3" id="KW-1185">Reference proteome</keyword>
<proteinExistence type="predicted"/>
<dbReference type="InterPro" id="IPR004360">
    <property type="entry name" value="Glyas_Fos-R_dOase_dom"/>
</dbReference>
<feature type="domain" description="VOC" evidence="1">
    <location>
        <begin position="5"/>
        <end position="115"/>
    </location>
</feature>
<dbReference type="SUPFAM" id="SSF54593">
    <property type="entry name" value="Glyoxalase/Bleomycin resistance protein/Dihydroxybiphenyl dioxygenase"/>
    <property type="match status" value="1"/>
</dbReference>
<dbReference type="Proteomes" id="UP000233750">
    <property type="component" value="Unassembled WGS sequence"/>
</dbReference>
<comment type="caution">
    <text evidence="2">The sequence shown here is derived from an EMBL/GenBank/DDBJ whole genome shotgun (WGS) entry which is preliminary data.</text>
</comment>
<dbReference type="Pfam" id="PF00903">
    <property type="entry name" value="Glyoxalase"/>
    <property type="match status" value="1"/>
</dbReference>
<gene>
    <name evidence="2" type="ORF">ATK30_0542</name>
</gene>
<reference evidence="2 3" key="1">
    <citation type="submission" date="2017-12" db="EMBL/GenBank/DDBJ databases">
        <title>Sequencing the genomes of 1000 Actinobacteria strains.</title>
        <authorList>
            <person name="Klenk H.-P."/>
        </authorList>
    </citation>
    <scope>NUCLEOTIDE SEQUENCE [LARGE SCALE GENOMIC DNA]</scope>
    <source>
        <strain evidence="2 3">DSM 45165</strain>
    </source>
</reference>
<dbReference type="AlphaFoldDB" id="A0A2N3X0B8"/>
<dbReference type="InterPro" id="IPR037523">
    <property type="entry name" value="VOC_core"/>
</dbReference>
<dbReference type="PROSITE" id="PS51819">
    <property type="entry name" value="VOC"/>
    <property type="match status" value="1"/>
</dbReference>
<evidence type="ECO:0000313" key="2">
    <source>
        <dbReference type="EMBL" id="PKV99564.1"/>
    </source>
</evidence>
<dbReference type="Gene3D" id="3.10.180.10">
    <property type="entry name" value="2,3-Dihydroxybiphenyl 1,2-Dioxygenase, domain 1"/>
    <property type="match status" value="1"/>
</dbReference>
<evidence type="ECO:0000313" key="3">
    <source>
        <dbReference type="Proteomes" id="UP000233750"/>
    </source>
</evidence>
<dbReference type="InterPro" id="IPR029068">
    <property type="entry name" value="Glyas_Bleomycin-R_OHBP_Dase"/>
</dbReference>
<protein>
    <submittedName>
        <fullName evidence="2">Glyoxalase superfamily protein PhnB</fullName>
    </submittedName>
</protein>
<accession>A0A2N3X0B8</accession>
<dbReference type="PANTHER" id="PTHR34109">
    <property type="entry name" value="BNAUNNG04460D PROTEIN-RELATED"/>
    <property type="match status" value="1"/>
</dbReference>
<sequence length="121" mass="13273">MPPPGFHTVTPRMVVSDMAAAVEFLRATFDAVGEANASRPAEVRIGDSIILVSTADQREAFPAFLYVYVDDADTIYRRALTAGATSIEEPVDTPYGDRRAMVRDPFGNVYQMATRQGEDAR</sequence>
<dbReference type="EMBL" id="PJMY01000002">
    <property type="protein sequence ID" value="PKV99564.1"/>
    <property type="molecule type" value="Genomic_DNA"/>
</dbReference>
<name>A0A2N3X0B8_9PSEU</name>